<accession>A0A8E0VP64</accession>
<comment type="caution">
    <text evidence="9">The sequence shown here is derived from an EMBL/GenBank/DDBJ whole genome shotgun (WGS) entry which is preliminary data.</text>
</comment>
<dbReference type="GO" id="GO:0010971">
    <property type="term" value="P:positive regulation of G2/M transition of mitotic cell cycle"/>
    <property type="evidence" value="ECO:0007669"/>
    <property type="project" value="TreeGrafter"/>
</dbReference>
<comment type="similarity">
    <text evidence="1">Belongs to the MPI phosphatase family.</text>
</comment>
<dbReference type="PANTHER" id="PTHR10828:SF17">
    <property type="entry name" value="PROTEIN-TYROSINE-PHOSPHATASE"/>
    <property type="match status" value="1"/>
</dbReference>
<evidence type="ECO:0000256" key="7">
    <source>
        <dbReference type="SAM" id="MobiDB-lite"/>
    </source>
</evidence>
<dbReference type="OrthoDB" id="9999371at2759"/>
<feature type="region of interest" description="Disordered" evidence="7">
    <location>
        <begin position="718"/>
        <end position="792"/>
    </location>
</feature>
<protein>
    <recommendedName>
        <fullName evidence="2">protein-tyrosine-phosphatase</fullName>
        <ecNumber evidence="2">3.1.3.48</ecNumber>
    </recommendedName>
</protein>
<keyword evidence="4" id="KW-0378">Hydrolase</keyword>
<evidence type="ECO:0000256" key="6">
    <source>
        <dbReference type="ARBA" id="ARBA00023306"/>
    </source>
</evidence>
<proteinExistence type="inferred from homology"/>
<feature type="compositionally biased region" description="Low complexity" evidence="7">
    <location>
        <begin position="746"/>
        <end position="756"/>
    </location>
</feature>
<feature type="region of interest" description="Disordered" evidence="7">
    <location>
        <begin position="508"/>
        <end position="536"/>
    </location>
</feature>
<dbReference type="GO" id="GO:0005634">
    <property type="term" value="C:nucleus"/>
    <property type="evidence" value="ECO:0007669"/>
    <property type="project" value="TreeGrafter"/>
</dbReference>
<dbReference type="Proteomes" id="UP000728185">
    <property type="component" value="Unassembled WGS sequence"/>
</dbReference>
<evidence type="ECO:0000256" key="1">
    <source>
        <dbReference type="ARBA" id="ARBA00011065"/>
    </source>
</evidence>
<dbReference type="Pfam" id="PF00581">
    <property type="entry name" value="Rhodanese"/>
    <property type="match status" value="1"/>
</dbReference>
<dbReference type="InterPro" id="IPR000751">
    <property type="entry name" value="MPI_Phosphatase"/>
</dbReference>
<evidence type="ECO:0000256" key="4">
    <source>
        <dbReference type="ARBA" id="ARBA00022801"/>
    </source>
</evidence>
<dbReference type="EC" id="3.1.3.48" evidence="2"/>
<feature type="compositionally biased region" description="Polar residues" evidence="7">
    <location>
        <begin position="510"/>
        <end position="520"/>
    </location>
</feature>
<feature type="compositionally biased region" description="Polar residues" evidence="7">
    <location>
        <begin position="527"/>
        <end position="536"/>
    </location>
</feature>
<keyword evidence="10" id="KW-1185">Reference proteome</keyword>
<dbReference type="GO" id="GO:0110032">
    <property type="term" value="P:positive regulation of G2/MI transition of meiotic cell cycle"/>
    <property type="evidence" value="ECO:0007669"/>
    <property type="project" value="TreeGrafter"/>
</dbReference>
<dbReference type="AlphaFoldDB" id="A0A8E0VP64"/>
<dbReference type="InterPro" id="IPR001763">
    <property type="entry name" value="Rhodanese-like_dom"/>
</dbReference>
<dbReference type="PANTHER" id="PTHR10828">
    <property type="entry name" value="M-PHASE INDUCER PHOSPHATASE DUAL SPECIFICITY PHOSPHATASE CDC25"/>
    <property type="match status" value="1"/>
</dbReference>
<dbReference type="PROSITE" id="PS50206">
    <property type="entry name" value="RHODANESE_3"/>
    <property type="match status" value="1"/>
</dbReference>
<evidence type="ECO:0000256" key="2">
    <source>
        <dbReference type="ARBA" id="ARBA00013064"/>
    </source>
</evidence>
<dbReference type="GO" id="GO:0005737">
    <property type="term" value="C:cytoplasm"/>
    <property type="evidence" value="ECO:0007669"/>
    <property type="project" value="TreeGrafter"/>
</dbReference>
<evidence type="ECO:0000256" key="5">
    <source>
        <dbReference type="ARBA" id="ARBA00022912"/>
    </source>
</evidence>
<dbReference type="GO" id="GO:0051301">
    <property type="term" value="P:cell division"/>
    <property type="evidence" value="ECO:0007669"/>
    <property type="project" value="UniProtKB-KW"/>
</dbReference>
<evidence type="ECO:0000313" key="9">
    <source>
        <dbReference type="EMBL" id="KAA0200179.1"/>
    </source>
</evidence>
<sequence length="937" mass="101793">SVKEASETIPADIDESANQEPPTKEYTSWLDSNDTSSTGGPTGKRLSVREYSNSYSSGYCSSTTTQSAPATCNVERSLGCCSSAERYSLANYFRRLSDPNYIECSTDSGGNYSSVATLRRTQSCSTRGWLAKRHRKQAWPRISGITRVSTPGTLSPSLITDTDSCPAVIQSDFQGCVGIQQSRRCSLPPVGEMCASADASPTNAAAAAFTKFSLSPINTSDEGNEETDMHDLSSFHPLTKKQRLESPRSALVPADATAQNELDTTVPLDDDSTSESRIPLSGCIVTGETVKPKALFDMFRHQSTPMVSSRVVPVLCPAVASPLPCKQTAQQDYRPSLSRCASVPTEKLSDRFTRMFALDNHSARFEDRRPRALPVVDRTASGLHCVSPDTVADLVSGTGTIRNVRHVIIDCRFPYEYEGGHIQSAINIFTHSDLVQEIFNRVPAQRPPGASGPPRLLGEGLARRLALTLKEPLSAPCEPISDDESWLDNDVLGQTSSADASDSELILDQSMGTDNSPSSRSEPDLSVISQGSGSNMVNPQETPFVVIFHCEFSSQRAPDLATFLRSIDRVSNYHRYPFLYFPEIYIMKGGYSAFYRKHAALCCPQNYVKMFHRDYRTQLRLYKRLTKRVSSACLACIRPQQHFLNSSADSAREANVPCVVVESGSSVAQILPFTSQPVVVTSSSVEVTPLTVEPVKTSALTEARLAMIDSMMRHGTRYFCPTENSPDTDKENQSPMIEEQAPCSPPSSASSLSSQSIGAVDSSAPVESPLTSRSSPRSSGSHNRTSMSDSPLSLAEAVVRVGRRVIAATLHSADPSAAQLLHKFAQPTEVSERIPLKRRNTVSDFNDATGQLGKLRATKRGTVVLPNPFILESDEPNTPATVGLRRVQTLQFTPIGASSSNARTEQFHAETPILGRDPAIKSAASSLSYSFTDPSRT</sequence>
<dbReference type="Gene3D" id="3.40.250.10">
    <property type="entry name" value="Rhodanese-like domain"/>
    <property type="match status" value="1"/>
</dbReference>
<keyword evidence="3" id="KW-0132">Cell division</keyword>
<dbReference type="SMART" id="SM00450">
    <property type="entry name" value="RHOD"/>
    <property type="match status" value="1"/>
</dbReference>
<feature type="region of interest" description="Disordered" evidence="7">
    <location>
        <begin position="1"/>
        <end position="47"/>
    </location>
</feature>
<feature type="domain" description="Rhodanese" evidence="8">
    <location>
        <begin position="402"/>
        <end position="603"/>
    </location>
</feature>
<dbReference type="PRINTS" id="PR00716">
    <property type="entry name" value="MPIPHPHTASE"/>
</dbReference>
<organism evidence="9 10">
    <name type="scientific">Fasciolopsis buskii</name>
    <dbReference type="NCBI Taxonomy" id="27845"/>
    <lineage>
        <taxon>Eukaryota</taxon>
        <taxon>Metazoa</taxon>
        <taxon>Spiralia</taxon>
        <taxon>Lophotrochozoa</taxon>
        <taxon>Platyhelminthes</taxon>
        <taxon>Trematoda</taxon>
        <taxon>Digenea</taxon>
        <taxon>Plagiorchiida</taxon>
        <taxon>Echinostomata</taxon>
        <taxon>Echinostomatoidea</taxon>
        <taxon>Fasciolidae</taxon>
        <taxon>Fasciolopsis</taxon>
    </lineage>
</organism>
<dbReference type="EMBL" id="LUCM01000696">
    <property type="protein sequence ID" value="KAA0200179.1"/>
    <property type="molecule type" value="Genomic_DNA"/>
</dbReference>
<reference evidence="9" key="1">
    <citation type="submission" date="2019-05" db="EMBL/GenBank/DDBJ databases">
        <title>Annotation for the trematode Fasciolopsis buski.</title>
        <authorList>
            <person name="Choi Y.-J."/>
        </authorList>
    </citation>
    <scope>NUCLEOTIDE SEQUENCE</scope>
    <source>
        <strain evidence="9">HT</strain>
        <tissue evidence="9">Whole worm</tissue>
    </source>
</reference>
<evidence type="ECO:0000259" key="8">
    <source>
        <dbReference type="PROSITE" id="PS50206"/>
    </source>
</evidence>
<feature type="compositionally biased region" description="Polar residues" evidence="7">
    <location>
        <begin position="18"/>
        <end position="39"/>
    </location>
</feature>
<name>A0A8E0VP64_9TREM</name>
<evidence type="ECO:0000313" key="10">
    <source>
        <dbReference type="Proteomes" id="UP000728185"/>
    </source>
</evidence>
<keyword evidence="5" id="KW-0904">Protein phosphatase</keyword>
<dbReference type="GO" id="GO:0000086">
    <property type="term" value="P:G2/M transition of mitotic cell cycle"/>
    <property type="evidence" value="ECO:0007669"/>
    <property type="project" value="TreeGrafter"/>
</dbReference>
<dbReference type="GO" id="GO:0004725">
    <property type="term" value="F:protein tyrosine phosphatase activity"/>
    <property type="evidence" value="ECO:0007669"/>
    <property type="project" value="UniProtKB-EC"/>
</dbReference>
<evidence type="ECO:0000256" key="3">
    <source>
        <dbReference type="ARBA" id="ARBA00022618"/>
    </source>
</evidence>
<gene>
    <name evidence="9" type="ORF">FBUS_02634</name>
</gene>
<keyword evidence="6" id="KW-0131">Cell cycle</keyword>
<dbReference type="SUPFAM" id="SSF52821">
    <property type="entry name" value="Rhodanese/Cell cycle control phosphatase"/>
    <property type="match status" value="1"/>
</dbReference>
<dbReference type="InterPro" id="IPR036873">
    <property type="entry name" value="Rhodanese-like_dom_sf"/>
</dbReference>
<feature type="non-terminal residue" evidence="9">
    <location>
        <position position="1"/>
    </location>
</feature>
<feature type="compositionally biased region" description="Low complexity" evidence="7">
    <location>
        <begin position="768"/>
        <end position="786"/>
    </location>
</feature>